<accession>A0A0V1JPP0</accession>
<organism evidence="1 2">
    <name type="scientific">Trichinella pseudospiralis</name>
    <name type="common">Parasitic roundworm</name>
    <dbReference type="NCBI Taxonomy" id="6337"/>
    <lineage>
        <taxon>Eukaryota</taxon>
        <taxon>Metazoa</taxon>
        <taxon>Ecdysozoa</taxon>
        <taxon>Nematoda</taxon>
        <taxon>Enoplea</taxon>
        <taxon>Dorylaimia</taxon>
        <taxon>Trichinellida</taxon>
        <taxon>Trichinellidae</taxon>
        <taxon>Trichinella</taxon>
    </lineage>
</organism>
<comment type="caution">
    <text evidence="1">The sequence shown here is derived from an EMBL/GenBank/DDBJ whole genome shotgun (WGS) entry which is preliminary data.</text>
</comment>
<protein>
    <submittedName>
        <fullName evidence="1">Uncharacterized protein</fullName>
    </submittedName>
</protein>
<evidence type="ECO:0000313" key="1">
    <source>
        <dbReference type="EMBL" id="KRZ36936.1"/>
    </source>
</evidence>
<dbReference type="Proteomes" id="UP000054826">
    <property type="component" value="Unassembled WGS sequence"/>
</dbReference>
<dbReference type="AlphaFoldDB" id="A0A0V1JPP0"/>
<dbReference type="EMBL" id="JYDV01000065">
    <property type="protein sequence ID" value="KRZ36936.1"/>
    <property type="molecule type" value="Genomic_DNA"/>
</dbReference>
<name>A0A0V1JPP0_TRIPS</name>
<reference evidence="1 2" key="1">
    <citation type="submission" date="2015-01" db="EMBL/GenBank/DDBJ databases">
        <title>Evolution of Trichinella species and genotypes.</title>
        <authorList>
            <person name="Korhonen P.K."/>
            <person name="Edoardo P."/>
            <person name="Giuseppe L.R."/>
            <person name="Gasser R.B."/>
        </authorList>
    </citation>
    <scope>NUCLEOTIDE SEQUENCE [LARGE SCALE GENOMIC DNA]</scope>
    <source>
        <strain evidence="1">ISS176</strain>
    </source>
</reference>
<evidence type="ECO:0000313" key="2">
    <source>
        <dbReference type="Proteomes" id="UP000054826"/>
    </source>
</evidence>
<gene>
    <name evidence="1" type="ORF">T4C_9650</name>
</gene>
<proteinExistence type="predicted"/>
<sequence length="142" mass="16680">MIHRKAGFLEIVHLVIKRRSFQGLKLHYKFRKILKLSIQRTAAKKGITSMEMIDCSLMLSVKNKHHLQNIKVKNEAYLGFGEALFIYAVLFMDQNIFILRKLSSFIMFGNGTNEKHMAILREPHMLKTKRLNKKHSKDVRQL</sequence>